<dbReference type="InterPro" id="IPR036513">
    <property type="entry name" value="STAS_dom_sf"/>
</dbReference>
<name>A0A1H6F1Y5_9ACTN</name>
<sequence length="133" mass="14312">MPPLRMHHEHHPGATVIALAGELDLATAPALHHFVHEVRRRPADHLIFDMADVAFVDSSGLRVLLDAYTVAHQFGGAIHLTALSGAPARLIEVTKLDERFRLHTTTANALAAILAGPGRPAPDVDTVTSIDRT</sequence>
<proteinExistence type="inferred from homology"/>
<dbReference type="Pfam" id="PF01740">
    <property type="entry name" value="STAS"/>
    <property type="match status" value="1"/>
</dbReference>
<keyword evidence="5" id="KW-1185">Reference proteome</keyword>
<dbReference type="AlphaFoldDB" id="A0A1H6F1Y5"/>
<comment type="similarity">
    <text evidence="1 2">Belongs to the anti-sigma-factor antagonist family.</text>
</comment>
<dbReference type="RefSeq" id="WP_103964977.1">
    <property type="nucleotide sequence ID" value="NZ_FNVT01000057.1"/>
</dbReference>
<organism evidence="4 5">
    <name type="scientific">Nonomuraea solani</name>
    <dbReference type="NCBI Taxonomy" id="1144553"/>
    <lineage>
        <taxon>Bacteria</taxon>
        <taxon>Bacillati</taxon>
        <taxon>Actinomycetota</taxon>
        <taxon>Actinomycetes</taxon>
        <taxon>Streptosporangiales</taxon>
        <taxon>Streptosporangiaceae</taxon>
        <taxon>Nonomuraea</taxon>
    </lineage>
</organism>
<dbReference type="InterPro" id="IPR003658">
    <property type="entry name" value="Anti-sigma_ant"/>
</dbReference>
<gene>
    <name evidence="4" type="ORF">SAMN05444920_1572</name>
</gene>
<dbReference type="NCBIfam" id="TIGR00377">
    <property type="entry name" value="ant_ant_sig"/>
    <property type="match status" value="1"/>
</dbReference>
<reference evidence="4 5" key="1">
    <citation type="submission" date="2016-10" db="EMBL/GenBank/DDBJ databases">
        <authorList>
            <person name="de Groot N.N."/>
        </authorList>
    </citation>
    <scope>NUCLEOTIDE SEQUENCE [LARGE SCALE GENOMIC DNA]</scope>
    <source>
        <strain evidence="4 5">CGMCC 4.7037</strain>
    </source>
</reference>
<accession>A0A1H6F1Y5</accession>
<dbReference type="PANTHER" id="PTHR33495">
    <property type="entry name" value="ANTI-SIGMA FACTOR ANTAGONIST TM_1081-RELATED-RELATED"/>
    <property type="match status" value="1"/>
</dbReference>
<evidence type="ECO:0000313" key="5">
    <source>
        <dbReference type="Proteomes" id="UP000236732"/>
    </source>
</evidence>
<dbReference type="Proteomes" id="UP000236732">
    <property type="component" value="Unassembled WGS sequence"/>
</dbReference>
<evidence type="ECO:0000313" key="4">
    <source>
        <dbReference type="EMBL" id="SEH04082.1"/>
    </source>
</evidence>
<dbReference type="Gene3D" id="3.30.750.24">
    <property type="entry name" value="STAS domain"/>
    <property type="match status" value="1"/>
</dbReference>
<dbReference type="PROSITE" id="PS50801">
    <property type="entry name" value="STAS"/>
    <property type="match status" value="1"/>
</dbReference>
<dbReference type="InterPro" id="IPR002645">
    <property type="entry name" value="STAS_dom"/>
</dbReference>
<dbReference type="GO" id="GO:0043856">
    <property type="term" value="F:anti-sigma factor antagonist activity"/>
    <property type="evidence" value="ECO:0007669"/>
    <property type="project" value="InterPro"/>
</dbReference>
<evidence type="ECO:0000256" key="1">
    <source>
        <dbReference type="ARBA" id="ARBA00009013"/>
    </source>
</evidence>
<evidence type="ECO:0000259" key="3">
    <source>
        <dbReference type="PROSITE" id="PS50801"/>
    </source>
</evidence>
<dbReference type="CDD" id="cd07043">
    <property type="entry name" value="STAS_anti-anti-sigma_factors"/>
    <property type="match status" value="1"/>
</dbReference>
<dbReference type="EMBL" id="FNVT01000057">
    <property type="protein sequence ID" value="SEH04082.1"/>
    <property type="molecule type" value="Genomic_DNA"/>
</dbReference>
<feature type="domain" description="STAS" evidence="3">
    <location>
        <begin position="4"/>
        <end position="113"/>
    </location>
</feature>
<protein>
    <recommendedName>
        <fullName evidence="2">Anti-sigma factor antagonist</fullName>
    </recommendedName>
</protein>
<dbReference type="SUPFAM" id="SSF52091">
    <property type="entry name" value="SpoIIaa-like"/>
    <property type="match status" value="1"/>
</dbReference>
<evidence type="ECO:0000256" key="2">
    <source>
        <dbReference type="RuleBase" id="RU003749"/>
    </source>
</evidence>